<keyword evidence="2" id="KW-1185">Reference proteome</keyword>
<comment type="caution">
    <text evidence="1">The sequence shown here is derived from an EMBL/GenBank/DDBJ whole genome shotgun (WGS) entry which is preliminary data.</text>
</comment>
<dbReference type="EMBL" id="JAKCXM010000883">
    <property type="protein sequence ID" value="KAJ0391703.1"/>
    <property type="molecule type" value="Genomic_DNA"/>
</dbReference>
<dbReference type="Proteomes" id="UP001209570">
    <property type="component" value="Unassembled WGS sequence"/>
</dbReference>
<reference evidence="1" key="1">
    <citation type="submission" date="2021-12" db="EMBL/GenBank/DDBJ databases">
        <title>Prjna785345.</title>
        <authorList>
            <person name="Rujirawat T."/>
            <person name="Krajaejun T."/>
        </authorList>
    </citation>
    <scope>NUCLEOTIDE SEQUENCE</scope>
    <source>
        <strain evidence="1">Pi057C3</strain>
    </source>
</reference>
<evidence type="ECO:0000313" key="2">
    <source>
        <dbReference type="Proteomes" id="UP001209570"/>
    </source>
</evidence>
<proteinExistence type="predicted"/>
<gene>
    <name evidence="1" type="ORF">P43SY_003159</name>
</gene>
<sequence length="234" mass="26349">MFPGFQPRDATVKNLQVNTTSYSPDGSVNIYEWLYEGNSDDIAADFDIDLRTADNVSTASTVRISRDQTTMLALVEPTYDVEKMSLAELTSFLNKYLSDFTALPAVKLRLAALQGQPSLHRPLYDPSSSNYQRMKHYVMGHALFRTIYSRDIPDLSPNLTFDPRMQALFPDYDSAKSWNPMDYLALLFHQNHDGFSSAVILAEVDFAFQVFAPSIYLDPLKICAIIQAPATPEI</sequence>
<protein>
    <submittedName>
        <fullName evidence="1">Uncharacterized protein</fullName>
    </submittedName>
</protein>
<accession>A0AAD5LRV9</accession>
<dbReference type="AlphaFoldDB" id="A0AAD5LRV9"/>
<evidence type="ECO:0000313" key="1">
    <source>
        <dbReference type="EMBL" id="KAJ0391703.1"/>
    </source>
</evidence>
<organism evidence="1 2">
    <name type="scientific">Pythium insidiosum</name>
    <name type="common">Pythiosis disease agent</name>
    <dbReference type="NCBI Taxonomy" id="114742"/>
    <lineage>
        <taxon>Eukaryota</taxon>
        <taxon>Sar</taxon>
        <taxon>Stramenopiles</taxon>
        <taxon>Oomycota</taxon>
        <taxon>Peronosporomycetes</taxon>
        <taxon>Pythiales</taxon>
        <taxon>Pythiaceae</taxon>
        <taxon>Pythium</taxon>
    </lineage>
</organism>
<name>A0AAD5LRV9_PYTIN</name>